<comment type="similarity">
    <text evidence="1">Belongs to the DNA polymerase type-B family.</text>
</comment>
<dbReference type="InterPro" id="IPR004868">
    <property type="entry name" value="DNA-dir_DNA_pol_B_mt/vir"/>
</dbReference>
<dbReference type="InterPro" id="IPR036397">
    <property type="entry name" value="RNaseH_sf"/>
</dbReference>
<evidence type="ECO:0000256" key="4">
    <source>
        <dbReference type="ARBA" id="ARBA00022695"/>
    </source>
</evidence>
<evidence type="ECO:0000256" key="1">
    <source>
        <dbReference type="ARBA" id="ARBA00005755"/>
    </source>
</evidence>
<feature type="domain" description="DNA-directed DNA polymerase family B mitochondria/virus" evidence="10">
    <location>
        <begin position="603"/>
        <end position="755"/>
    </location>
</feature>
<dbReference type="GO" id="GO:0003677">
    <property type="term" value="F:DNA binding"/>
    <property type="evidence" value="ECO:0007669"/>
    <property type="project" value="UniProtKB-KW"/>
</dbReference>
<dbReference type="EMBL" id="JABDTM020022228">
    <property type="protein sequence ID" value="KAH0816003.1"/>
    <property type="molecule type" value="Genomic_DNA"/>
</dbReference>
<keyword evidence="12" id="KW-1185">Reference proteome</keyword>
<keyword evidence="4" id="KW-0548">Nucleotidyltransferase</keyword>
<evidence type="ECO:0000256" key="5">
    <source>
        <dbReference type="ARBA" id="ARBA00022705"/>
    </source>
</evidence>
<reference evidence="11" key="2">
    <citation type="submission" date="2021-08" db="EMBL/GenBank/DDBJ databases">
        <authorList>
            <person name="Eriksson T."/>
        </authorList>
    </citation>
    <scope>NUCLEOTIDE SEQUENCE</scope>
    <source>
        <strain evidence="11">Stoneville</strain>
        <tissue evidence="11">Whole head</tissue>
    </source>
</reference>
<dbReference type="Gene3D" id="3.30.420.10">
    <property type="entry name" value="Ribonuclease H-like superfamily/Ribonuclease H"/>
    <property type="match status" value="1"/>
</dbReference>
<sequence>MILLRRGDDASVALKTVLARESTGPDAGSSSAVSEPIIQTSSFSPEINDDELDMLMNINRRRLKSTALDAGSTSAVSEPIIQPSSFSPEINDDDLAMLMNIIGKGNNISKTVEAAMLNKQHSVRGIGPMTPQQQTGAGTASIGRRQADVSETFDFQFFTKGGETVINNKRFALTARWMAFTFKQIAGTEHPLQWLKRAFSELLTYICRGFDANDFIGIVLKNDAFPGFRAGQGTGTATLRVTVTSNALLPRRCDCGEGHAIVARVLQSNAAFFTNDRLTVRVDAIRPPASDGYSAISRRCVTFNEYSITKNSIFVIQNADSTCLAAALIVAVEYQKCGLVGRIKLLNGMARQLCRDAGVDLSHGGRYEHIEQFQNYLTEYTIVVYSNRSGIARYFTGDMASGRPRLNLIMENFHYNVILSLTGTFATCYFCEWCSKRYSDKKRHRRCPYICPCCHDNPPCRLDAITCDVCQRNFRGQLCFNRHKTSKLCDKLKCCDRCMTADKPVRHLCYMMPNNPDSLKKFEQSKFLLCFYDLETRQETQISENIFQHEPNLCISQQVCQACITNDNQGEICNRCGVRENIFYGTDSVERFLNHLPKLSIYFNVTVIAHNQRRFDGCFILREMCKDFSRWTPEIVRTDTKLMLIQCGSSLRFIDSLNFIQLPLSQSPKAFNIAGCKGYSPNTITNENYREVFLNWHWHREQRAAGYVFEMRREIIKYCRADVNILRQSCLKFGECFLNTNNVDPLLECITIASACIIPQNGYRLADKRDALFLRRQNTVRKEDRLKLAGYNVVTMWECAFRKTIERDEELATFIKNERVTSQLHLKARDSFFGGRTNAAKLYESEDRQLTGTYVADVLRKAYDPTTKTGGLFSGYIKNFLKIKQECSGWSSWCVTQDDRNRYIQGYYDREGVKLEPAKIAKNNNAKFILEKIRENDWEPPVGDFLDEMVDYGAGSHITEFDSAGPKNYAYKFWCGSAGKFDTVCKVKGVTLHYENSGKVNFETIKSIVLEDPHRHIDLIDNRIVRNQRYDVLTKHGAKRYRLQYTKRRRLDERYDTVSYGFKMQL</sequence>
<dbReference type="AlphaFoldDB" id="A0A8J6HM04"/>
<evidence type="ECO:0000256" key="8">
    <source>
        <dbReference type="ARBA" id="ARBA00049244"/>
    </source>
</evidence>
<evidence type="ECO:0000313" key="11">
    <source>
        <dbReference type="EMBL" id="KAH0816003.1"/>
    </source>
</evidence>
<keyword evidence="6" id="KW-0239">DNA-directed DNA polymerase</keyword>
<evidence type="ECO:0000259" key="10">
    <source>
        <dbReference type="Pfam" id="PF03175"/>
    </source>
</evidence>
<gene>
    <name evidence="11" type="ORF">GEV33_006788</name>
</gene>
<dbReference type="EC" id="2.7.7.7" evidence="2"/>
<dbReference type="PANTHER" id="PTHR33568:SF3">
    <property type="entry name" value="DNA-DIRECTED DNA POLYMERASE"/>
    <property type="match status" value="1"/>
</dbReference>
<dbReference type="Pfam" id="PF03175">
    <property type="entry name" value="DNA_pol_B_2"/>
    <property type="match status" value="1"/>
</dbReference>
<accession>A0A8J6HM04</accession>
<evidence type="ECO:0000256" key="9">
    <source>
        <dbReference type="SAM" id="MobiDB-lite"/>
    </source>
</evidence>
<dbReference type="Proteomes" id="UP000719412">
    <property type="component" value="Unassembled WGS sequence"/>
</dbReference>
<keyword evidence="3" id="KW-0808">Transferase</keyword>
<reference evidence="11" key="1">
    <citation type="journal article" date="2020" name="J Insects Food Feed">
        <title>The yellow mealworm (Tenebrio molitor) genome: a resource for the emerging insects as food and feed industry.</title>
        <authorList>
            <person name="Eriksson T."/>
            <person name="Andere A."/>
            <person name="Kelstrup H."/>
            <person name="Emery V."/>
            <person name="Picard C."/>
        </authorList>
    </citation>
    <scope>NUCLEOTIDE SEQUENCE</scope>
    <source>
        <strain evidence="11">Stoneville</strain>
        <tissue evidence="11">Whole head</tissue>
    </source>
</reference>
<dbReference type="GO" id="GO:0000166">
    <property type="term" value="F:nucleotide binding"/>
    <property type="evidence" value="ECO:0007669"/>
    <property type="project" value="InterPro"/>
</dbReference>
<protein>
    <recommendedName>
        <fullName evidence="2">DNA-directed DNA polymerase</fullName>
        <ecNumber evidence="2">2.7.7.7</ecNumber>
    </recommendedName>
</protein>
<evidence type="ECO:0000256" key="6">
    <source>
        <dbReference type="ARBA" id="ARBA00022932"/>
    </source>
</evidence>
<dbReference type="InterPro" id="IPR012337">
    <property type="entry name" value="RNaseH-like_sf"/>
</dbReference>
<evidence type="ECO:0000256" key="2">
    <source>
        <dbReference type="ARBA" id="ARBA00012417"/>
    </source>
</evidence>
<dbReference type="GO" id="GO:0006260">
    <property type="term" value="P:DNA replication"/>
    <property type="evidence" value="ECO:0007669"/>
    <property type="project" value="UniProtKB-KW"/>
</dbReference>
<keyword evidence="7" id="KW-0238">DNA-binding</keyword>
<evidence type="ECO:0000256" key="3">
    <source>
        <dbReference type="ARBA" id="ARBA00022679"/>
    </source>
</evidence>
<keyword evidence="5" id="KW-0235">DNA replication</keyword>
<comment type="catalytic activity">
    <reaction evidence="8">
        <text>DNA(n) + a 2'-deoxyribonucleoside 5'-triphosphate = DNA(n+1) + diphosphate</text>
        <dbReference type="Rhea" id="RHEA:22508"/>
        <dbReference type="Rhea" id="RHEA-COMP:17339"/>
        <dbReference type="Rhea" id="RHEA-COMP:17340"/>
        <dbReference type="ChEBI" id="CHEBI:33019"/>
        <dbReference type="ChEBI" id="CHEBI:61560"/>
        <dbReference type="ChEBI" id="CHEBI:173112"/>
        <dbReference type="EC" id="2.7.7.7"/>
    </reaction>
</comment>
<feature type="compositionally biased region" description="Polar residues" evidence="9">
    <location>
        <begin position="28"/>
        <end position="39"/>
    </location>
</feature>
<evidence type="ECO:0000256" key="7">
    <source>
        <dbReference type="ARBA" id="ARBA00023125"/>
    </source>
</evidence>
<feature type="region of interest" description="Disordered" evidence="9">
    <location>
        <begin position="20"/>
        <end position="39"/>
    </location>
</feature>
<name>A0A8J6HM04_TENMO</name>
<dbReference type="GO" id="GO:0003887">
    <property type="term" value="F:DNA-directed DNA polymerase activity"/>
    <property type="evidence" value="ECO:0007669"/>
    <property type="project" value="UniProtKB-KW"/>
</dbReference>
<dbReference type="PANTHER" id="PTHR33568">
    <property type="entry name" value="DNA POLYMERASE"/>
    <property type="match status" value="1"/>
</dbReference>
<proteinExistence type="inferred from homology"/>
<dbReference type="SUPFAM" id="SSF53098">
    <property type="entry name" value="Ribonuclease H-like"/>
    <property type="match status" value="1"/>
</dbReference>
<comment type="caution">
    <text evidence="11">The sequence shown here is derived from an EMBL/GenBank/DDBJ whole genome shotgun (WGS) entry which is preliminary data.</text>
</comment>
<organism evidence="11 12">
    <name type="scientific">Tenebrio molitor</name>
    <name type="common">Yellow mealworm beetle</name>
    <dbReference type="NCBI Taxonomy" id="7067"/>
    <lineage>
        <taxon>Eukaryota</taxon>
        <taxon>Metazoa</taxon>
        <taxon>Ecdysozoa</taxon>
        <taxon>Arthropoda</taxon>
        <taxon>Hexapoda</taxon>
        <taxon>Insecta</taxon>
        <taxon>Pterygota</taxon>
        <taxon>Neoptera</taxon>
        <taxon>Endopterygota</taxon>
        <taxon>Coleoptera</taxon>
        <taxon>Polyphaga</taxon>
        <taxon>Cucujiformia</taxon>
        <taxon>Tenebrionidae</taxon>
        <taxon>Tenebrio</taxon>
    </lineage>
</organism>
<evidence type="ECO:0000313" key="12">
    <source>
        <dbReference type="Proteomes" id="UP000719412"/>
    </source>
</evidence>